<dbReference type="Pfam" id="PF08743">
    <property type="entry name" value="Nse4_C"/>
    <property type="match status" value="1"/>
</dbReference>
<name>A0AAX6GVK8_IRIPA</name>
<dbReference type="Proteomes" id="UP001140949">
    <property type="component" value="Unassembled WGS sequence"/>
</dbReference>
<keyword evidence="6 7" id="KW-0539">Nucleus</keyword>
<feature type="region of interest" description="Disordered" evidence="8">
    <location>
        <begin position="316"/>
        <end position="342"/>
    </location>
</feature>
<gene>
    <name evidence="10" type="ORF">M6B38_346520</name>
</gene>
<dbReference type="EMBL" id="JANAVB010016194">
    <property type="protein sequence ID" value="KAJ6832351.1"/>
    <property type="molecule type" value="Genomic_DNA"/>
</dbReference>
<protein>
    <recommendedName>
        <fullName evidence="7">Non-structural maintenance of chromosomes element 4</fullName>
    </recommendedName>
</protein>
<feature type="compositionally biased region" description="Basic and acidic residues" evidence="8">
    <location>
        <begin position="184"/>
        <end position="204"/>
    </location>
</feature>
<keyword evidence="11" id="KW-1185">Reference proteome</keyword>
<dbReference type="PANTHER" id="PTHR16140:SF0">
    <property type="entry name" value="NON-STRUCTURAL MAINTENANCE OF CHROMOSOMES ELEMENT 4"/>
    <property type="match status" value="1"/>
</dbReference>
<dbReference type="AlphaFoldDB" id="A0AAX6GVK8"/>
<keyword evidence="4 7" id="KW-0233">DNA recombination</keyword>
<evidence type="ECO:0000256" key="5">
    <source>
        <dbReference type="ARBA" id="ARBA00023204"/>
    </source>
</evidence>
<feature type="domain" description="Non-structural maintenance of chromosome element 4 C-terminal" evidence="9">
    <location>
        <begin position="221"/>
        <end position="308"/>
    </location>
</feature>
<dbReference type="GO" id="GO:0006310">
    <property type="term" value="P:DNA recombination"/>
    <property type="evidence" value="ECO:0007669"/>
    <property type="project" value="UniProtKB-UniRule"/>
</dbReference>
<feature type="region of interest" description="Disordered" evidence="8">
    <location>
        <begin position="1"/>
        <end position="32"/>
    </location>
</feature>
<comment type="caution">
    <text evidence="10">The sequence shown here is derived from an EMBL/GenBank/DDBJ whole genome shotgun (WGS) entry which is preliminary data.</text>
</comment>
<reference evidence="10" key="1">
    <citation type="journal article" date="2023" name="GigaByte">
        <title>Genome assembly of the bearded iris, Iris pallida Lam.</title>
        <authorList>
            <person name="Bruccoleri R.E."/>
            <person name="Oakeley E.J."/>
            <person name="Faust A.M.E."/>
            <person name="Altorfer M."/>
            <person name="Dessus-Babus S."/>
            <person name="Burckhardt D."/>
            <person name="Oertli M."/>
            <person name="Naumann U."/>
            <person name="Petersen F."/>
            <person name="Wong J."/>
        </authorList>
    </citation>
    <scope>NUCLEOTIDE SEQUENCE</scope>
    <source>
        <strain evidence="10">GSM-AAB239-AS_SAM_17_03QT</strain>
    </source>
</reference>
<comment type="subcellular location">
    <subcellularLocation>
        <location evidence="1 7">Nucleus</location>
    </subcellularLocation>
</comment>
<evidence type="ECO:0000256" key="4">
    <source>
        <dbReference type="ARBA" id="ARBA00023172"/>
    </source>
</evidence>
<reference evidence="10" key="2">
    <citation type="submission" date="2023-04" db="EMBL/GenBank/DDBJ databases">
        <authorList>
            <person name="Bruccoleri R.E."/>
            <person name="Oakeley E.J."/>
            <person name="Faust A.-M."/>
            <person name="Dessus-Babus S."/>
            <person name="Altorfer M."/>
            <person name="Burckhardt D."/>
            <person name="Oertli M."/>
            <person name="Naumann U."/>
            <person name="Petersen F."/>
            <person name="Wong J."/>
        </authorList>
    </citation>
    <scope>NUCLEOTIDE SEQUENCE</scope>
    <source>
        <strain evidence="10">GSM-AAB239-AS_SAM_17_03QT</strain>
        <tissue evidence="10">Leaf</tissue>
    </source>
</reference>
<comment type="similarity">
    <text evidence="2 7">Belongs to the NSE4 family.</text>
</comment>
<evidence type="ECO:0000256" key="7">
    <source>
        <dbReference type="RuleBase" id="RU365071"/>
    </source>
</evidence>
<evidence type="ECO:0000256" key="3">
    <source>
        <dbReference type="ARBA" id="ARBA00022763"/>
    </source>
</evidence>
<dbReference type="GO" id="GO:0030915">
    <property type="term" value="C:Smc5-Smc6 complex"/>
    <property type="evidence" value="ECO:0007669"/>
    <property type="project" value="UniProtKB-UniRule"/>
</dbReference>
<proteinExistence type="inferred from homology"/>
<evidence type="ECO:0000256" key="1">
    <source>
        <dbReference type="ARBA" id="ARBA00004123"/>
    </source>
</evidence>
<keyword evidence="3 7" id="KW-0227">DNA damage</keyword>
<organism evidence="10 11">
    <name type="scientific">Iris pallida</name>
    <name type="common">Sweet iris</name>
    <dbReference type="NCBI Taxonomy" id="29817"/>
    <lineage>
        <taxon>Eukaryota</taxon>
        <taxon>Viridiplantae</taxon>
        <taxon>Streptophyta</taxon>
        <taxon>Embryophyta</taxon>
        <taxon>Tracheophyta</taxon>
        <taxon>Spermatophyta</taxon>
        <taxon>Magnoliopsida</taxon>
        <taxon>Liliopsida</taxon>
        <taxon>Asparagales</taxon>
        <taxon>Iridaceae</taxon>
        <taxon>Iridoideae</taxon>
        <taxon>Irideae</taxon>
        <taxon>Iris</taxon>
    </lineage>
</organism>
<evidence type="ECO:0000259" key="9">
    <source>
        <dbReference type="Pfam" id="PF08743"/>
    </source>
</evidence>
<evidence type="ECO:0000256" key="2">
    <source>
        <dbReference type="ARBA" id="ARBA00008997"/>
    </source>
</evidence>
<comment type="subunit">
    <text evidence="7">Component of the SMC5-SMC6 complex.</text>
</comment>
<dbReference type="PANTHER" id="PTHR16140">
    <property type="entry name" value="NON-STRUCTURAL MAINTENANCE OF CHROMOSOMES ELEMENT 4"/>
    <property type="match status" value="1"/>
</dbReference>
<dbReference type="InterPro" id="IPR027786">
    <property type="entry name" value="Nse4/EID"/>
</dbReference>
<evidence type="ECO:0000313" key="11">
    <source>
        <dbReference type="Proteomes" id="UP001140949"/>
    </source>
</evidence>
<dbReference type="InterPro" id="IPR014854">
    <property type="entry name" value="Nse4_C"/>
</dbReference>
<sequence>MVRPVKSEFVSPRASGSGAGEEAESSNGGGRQEAVERRVLRCRYLAVKNLIVDERDDISKVDSERFSSIITEVESLHQLVQKPREQVADAEALLDITSTLVTSVKSQSNDGITPSDFVTALLINFGHTDNTANTDNAHNLISYSDVGLAVSHVFRKVPGCCTMIGPMSTEVKQRKPVVHRKRTRPTESSHPEELDAEPEAKTDTDKNMSTMFDILRRKRCVRLENLVLNRVSFAQTVENIFALSFLVKDGRAEITVNDSGYQIVSPRNAPAAAAVASGDVSYNHFVFRYDFKDWKLMVDTIGPGEELMPHRTSIFTSGGSSEAEQMHAESRSAAPPPTTTPIRKLKRNRCLIIQEQSVVHDFVERDSSSRGKGKKSVVEDSVERYYSRLKGKAVC</sequence>
<evidence type="ECO:0000313" key="10">
    <source>
        <dbReference type="EMBL" id="KAJ6832351.1"/>
    </source>
</evidence>
<dbReference type="GO" id="GO:0005634">
    <property type="term" value="C:nucleus"/>
    <property type="evidence" value="ECO:0007669"/>
    <property type="project" value="UniProtKB-SubCell"/>
</dbReference>
<dbReference type="GO" id="GO:0006281">
    <property type="term" value="P:DNA repair"/>
    <property type="evidence" value="ECO:0007669"/>
    <property type="project" value="UniProtKB-UniRule"/>
</dbReference>
<feature type="compositionally biased region" description="Basic residues" evidence="8">
    <location>
        <begin position="174"/>
        <end position="183"/>
    </location>
</feature>
<keyword evidence="5 7" id="KW-0234">DNA repair</keyword>
<evidence type="ECO:0000256" key="6">
    <source>
        <dbReference type="ARBA" id="ARBA00023242"/>
    </source>
</evidence>
<feature type="region of interest" description="Disordered" evidence="8">
    <location>
        <begin position="172"/>
        <end position="204"/>
    </location>
</feature>
<accession>A0AAX6GVK8</accession>
<comment type="function">
    <text evidence="7">Component of the SMC5-SMC6 complex, that promotes sister chromatid alignment after DNA damage and facilitates double-stranded DNA breaks (DSBs) repair via homologous recombination between sister chromatids.</text>
</comment>
<evidence type="ECO:0000256" key="8">
    <source>
        <dbReference type="SAM" id="MobiDB-lite"/>
    </source>
</evidence>